<organism evidence="1 2">
    <name type="scientific">Bacillus thuringiensis subsp. tolworthi</name>
    <dbReference type="NCBI Taxonomy" id="1442"/>
    <lineage>
        <taxon>Bacteria</taxon>
        <taxon>Bacillati</taxon>
        <taxon>Bacillota</taxon>
        <taxon>Bacilli</taxon>
        <taxon>Bacillales</taxon>
        <taxon>Bacillaceae</taxon>
        <taxon>Bacillus</taxon>
        <taxon>Bacillus cereus group</taxon>
    </lineage>
</organism>
<gene>
    <name evidence="1" type="ORF">KNN_05164</name>
</gene>
<dbReference type="EMBL" id="AP014864">
    <property type="protein sequence ID" value="BAR86007.1"/>
    <property type="molecule type" value="Genomic_DNA"/>
</dbReference>
<sequence length="86" mass="10397">MQKNLKVFRYDDGWRDSSYEFWCDPFSGLRIRLQEEIAIVSDFIENLYEVDEYIKILDDAVEGKYLDFELEYNAAVVNSNSPWKWR</sequence>
<protein>
    <submittedName>
        <fullName evidence="1">Uncharacterized protein</fullName>
    </submittedName>
</protein>
<proteinExistence type="predicted"/>
<evidence type="ECO:0000313" key="2">
    <source>
        <dbReference type="Proteomes" id="UP000055316"/>
    </source>
</evidence>
<dbReference type="AlphaFoldDB" id="A0A9W4EW43"/>
<reference evidence="1 2" key="1">
    <citation type="submission" date="2015-05" db="EMBL/GenBank/DDBJ databases">
        <title>Whole genome sequence of Bacillus thuringiensis serovar tolworthi Pasteur Institute Standard strain.</title>
        <authorList>
            <person name="Kanda K."/>
            <person name="Nakashima K."/>
            <person name="Nagano Y."/>
        </authorList>
    </citation>
    <scope>NUCLEOTIDE SEQUENCE [LARGE SCALE GENOMIC DNA]</scope>
    <source>
        <strain evidence="1 2">Pasteur Institute Standard strain</strain>
    </source>
</reference>
<evidence type="ECO:0000313" key="1">
    <source>
        <dbReference type="EMBL" id="BAR86007.1"/>
    </source>
</evidence>
<dbReference type="Proteomes" id="UP000055316">
    <property type="component" value="Chromosome"/>
</dbReference>
<accession>A0A9W4EW43</accession>
<name>A0A9W4EW43_BACTO</name>